<evidence type="ECO:0000313" key="2">
    <source>
        <dbReference type="Proteomes" id="UP000007266"/>
    </source>
</evidence>
<gene>
    <name evidence="1" type="primary">AUGUSTUS-3.0.2_04035</name>
    <name evidence="1" type="ORF">TcasGA2_TC004035</name>
</gene>
<proteinExistence type="predicted"/>
<dbReference type="InParanoid" id="D7GY68"/>
<evidence type="ECO:0000313" key="1">
    <source>
        <dbReference type="EMBL" id="EFA13292.2"/>
    </source>
</evidence>
<dbReference type="PANTHER" id="PTHR37557">
    <property type="entry name" value="115 KDA PROTEIN IN TYPE-1 RETROTRANSPOSABLE ELEMENT R1DM-LIKE PROTEIN-RELATED-RELATED"/>
    <property type="match status" value="1"/>
</dbReference>
<dbReference type="HOGENOM" id="CLU_1534552_0_0_1"/>
<dbReference type="AlphaFoldDB" id="D7GY68"/>
<organism evidence="1 2">
    <name type="scientific">Tribolium castaneum</name>
    <name type="common">Red flour beetle</name>
    <dbReference type="NCBI Taxonomy" id="7070"/>
    <lineage>
        <taxon>Eukaryota</taxon>
        <taxon>Metazoa</taxon>
        <taxon>Ecdysozoa</taxon>
        <taxon>Arthropoda</taxon>
        <taxon>Hexapoda</taxon>
        <taxon>Insecta</taxon>
        <taxon>Pterygota</taxon>
        <taxon>Neoptera</taxon>
        <taxon>Endopterygota</taxon>
        <taxon>Coleoptera</taxon>
        <taxon>Polyphaga</taxon>
        <taxon>Cucujiformia</taxon>
        <taxon>Tenebrionidae</taxon>
        <taxon>Tenebrionidae incertae sedis</taxon>
        <taxon>Tribolium</taxon>
    </lineage>
</organism>
<keyword evidence="2" id="KW-1185">Reference proteome</keyword>
<accession>D7GY68</accession>
<name>D7GY68_TRICA</name>
<protein>
    <submittedName>
        <fullName evidence="1">115 kDa protein in type-1 retrotransposable element R1DM-like Protein</fullName>
    </submittedName>
</protein>
<reference evidence="1 2" key="1">
    <citation type="journal article" date="2008" name="Nature">
        <title>The genome of the model beetle and pest Tribolium castaneum.</title>
        <authorList>
            <consortium name="Tribolium Genome Sequencing Consortium"/>
            <person name="Richards S."/>
            <person name="Gibbs R.A."/>
            <person name="Weinstock G.M."/>
            <person name="Brown S.J."/>
            <person name="Denell R."/>
            <person name="Beeman R.W."/>
            <person name="Gibbs R."/>
            <person name="Beeman R.W."/>
            <person name="Brown S.J."/>
            <person name="Bucher G."/>
            <person name="Friedrich M."/>
            <person name="Grimmelikhuijzen C.J."/>
            <person name="Klingler M."/>
            <person name="Lorenzen M."/>
            <person name="Richards S."/>
            <person name="Roth S."/>
            <person name="Schroder R."/>
            <person name="Tautz D."/>
            <person name="Zdobnov E.M."/>
            <person name="Muzny D."/>
            <person name="Gibbs R.A."/>
            <person name="Weinstock G.M."/>
            <person name="Attaway T."/>
            <person name="Bell S."/>
            <person name="Buhay C.J."/>
            <person name="Chandrabose M.N."/>
            <person name="Chavez D."/>
            <person name="Clerk-Blankenburg K.P."/>
            <person name="Cree A."/>
            <person name="Dao M."/>
            <person name="Davis C."/>
            <person name="Chacko J."/>
            <person name="Dinh H."/>
            <person name="Dugan-Rocha S."/>
            <person name="Fowler G."/>
            <person name="Garner T.T."/>
            <person name="Garnes J."/>
            <person name="Gnirke A."/>
            <person name="Hawes A."/>
            <person name="Hernandez J."/>
            <person name="Hines S."/>
            <person name="Holder M."/>
            <person name="Hume J."/>
            <person name="Jhangiani S.N."/>
            <person name="Joshi V."/>
            <person name="Khan Z.M."/>
            <person name="Jackson L."/>
            <person name="Kovar C."/>
            <person name="Kowis A."/>
            <person name="Lee S."/>
            <person name="Lewis L.R."/>
            <person name="Margolis J."/>
            <person name="Morgan M."/>
            <person name="Nazareth L.V."/>
            <person name="Nguyen N."/>
            <person name="Okwuonu G."/>
            <person name="Parker D."/>
            <person name="Richards S."/>
            <person name="Ruiz S.J."/>
            <person name="Santibanez J."/>
            <person name="Savard J."/>
            <person name="Scherer S.E."/>
            <person name="Schneider B."/>
            <person name="Sodergren E."/>
            <person name="Tautz D."/>
            <person name="Vattahil S."/>
            <person name="Villasana D."/>
            <person name="White C.S."/>
            <person name="Wright R."/>
            <person name="Park Y."/>
            <person name="Beeman R.W."/>
            <person name="Lord J."/>
            <person name="Oppert B."/>
            <person name="Lorenzen M."/>
            <person name="Brown S."/>
            <person name="Wang L."/>
            <person name="Savard J."/>
            <person name="Tautz D."/>
            <person name="Richards S."/>
            <person name="Weinstock G."/>
            <person name="Gibbs R.A."/>
            <person name="Liu Y."/>
            <person name="Worley K."/>
            <person name="Weinstock G."/>
            <person name="Elsik C.G."/>
            <person name="Reese J.T."/>
            <person name="Elhaik E."/>
            <person name="Landan G."/>
            <person name="Graur D."/>
            <person name="Arensburger P."/>
            <person name="Atkinson P."/>
            <person name="Beeman R.W."/>
            <person name="Beidler J."/>
            <person name="Brown S.J."/>
            <person name="Demuth J.P."/>
            <person name="Drury D.W."/>
            <person name="Du Y.Z."/>
            <person name="Fujiwara H."/>
            <person name="Lorenzen M."/>
            <person name="Maselli V."/>
            <person name="Osanai M."/>
            <person name="Park Y."/>
            <person name="Robertson H.M."/>
            <person name="Tu Z."/>
            <person name="Wang J.J."/>
            <person name="Wang S."/>
            <person name="Richards S."/>
            <person name="Song H."/>
            <person name="Zhang L."/>
            <person name="Sodergren E."/>
            <person name="Werner D."/>
            <person name="Stanke M."/>
            <person name="Morgenstern B."/>
            <person name="Solovyev V."/>
            <person name="Kosarev P."/>
            <person name="Brown G."/>
            <person name="Chen H.C."/>
            <person name="Ermolaeva O."/>
            <person name="Hlavina W."/>
            <person name="Kapustin Y."/>
            <person name="Kiryutin B."/>
            <person name="Kitts P."/>
            <person name="Maglott D."/>
            <person name="Pruitt K."/>
            <person name="Sapojnikov V."/>
            <person name="Souvorov A."/>
            <person name="Mackey A.J."/>
            <person name="Waterhouse R.M."/>
            <person name="Wyder S."/>
            <person name="Zdobnov E.M."/>
            <person name="Zdobnov E.M."/>
            <person name="Wyder S."/>
            <person name="Kriventseva E.V."/>
            <person name="Kadowaki T."/>
            <person name="Bork P."/>
            <person name="Aranda M."/>
            <person name="Bao R."/>
            <person name="Beermann A."/>
            <person name="Berns N."/>
            <person name="Bolognesi R."/>
            <person name="Bonneton F."/>
            <person name="Bopp D."/>
            <person name="Brown S.J."/>
            <person name="Bucher G."/>
            <person name="Butts T."/>
            <person name="Chaumot A."/>
            <person name="Denell R.E."/>
            <person name="Ferrier D.E."/>
            <person name="Friedrich M."/>
            <person name="Gordon C.M."/>
            <person name="Jindra M."/>
            <person name="Klingler M."/>
            <person name="Lan Q."/>
            <person name="Lattorff H.M."/>
            <person name="Laudet V."/>
            <person name="von Levetsow C."/>
            <person name="Liu Z."/>
            <person name="Lutz R."/>
            <person name="Lynch J.A."/>
            <person name="da Fonseca R.N."/>
            <person name="Posnien N."/>
            <person name="Reuter R."/>
            <person name="Roth S."/>
            <person name="Savard J."/>
            <person name="Schinko J.B."/>
            <person name="Schmitt C."/>
            <person name="Schoppmeier M."/>
            <person name="Schroder R."/>
            <person name="Shippy T.D."/>
            <person name="Simonnet F."/>
            <person name="Marques-Souza H."/>
            <person name="Tautz D."/>
            <person name="Tomoyasu Y."/>
            <person name="Trauner J."/>
            <person name="Van der Zee M."/>
            <person name="Vervoort M."/>
            <person name="Wittkopp N."/>
            <person name="Wimmer E.A."/>
            <person name="Yang X."/>
            <person name="Jones A.K."/>
            <person name="Sattelle D.B."/>
            <person name="Ebert P.R."/>
            <person name="Nelson D."/>
            <person name="Scott J.G."/>
            <person name="Beeman R.W."/>
            <person name="Muthukrishnan S."/>
            <person name="Kramer K.J."/>
            <person name="Arakane Y."/>
            <person name="Beeman R.W."/>
            <person name="Zhu Q."/>
            <person name="Hogenkamp D."/>
            <person name="Dixit R."/>
            <person name="Oppert B."/>
            <person name="Jiang H."/>
            <person name="Zou Z."/>
            <person name="Marshall J."/>
            <person name="Elpidina E."/>
            <person name="Vinokurov K."/>
            <person name="Oppert C."/>
            <person name="Zou Z."/>
            <person name="Evans J."/>
            <person name="Lu Z."/>
            <person name="Zhao P."/>
            <person name="Sumathipala N."/>
            <person name="Altincicek B."/>
            <person name="Vilcinskas A."/>
            <person name="Williams M."/>
            <person name="Hultmark D."/>
            <person name="Hetru C."/>
            <person name="Jiang H."/>
            <person name="Grimmelikhuijzen C.J."/>
            <person name="Hauser F."/>
            <person name="Cazzamali G."/>
            <person name="Williamson M."/>
            <person name="Park Y."/>
            <person name="Li B."/>
            <person name="Tanaka Y."/>
            <person name="Predel R."/>
            <person name="Neupert S."/>
            <person name="Schachtner J."/>
            <person name="Verleyen P."/>
            <person name="Raible F."/>
            <person name="Bork P."/>
            <person name="Friedrich M."/>
            <person name="Walden K.K."/>
            <person name="Robertson H.M."/>
            <person name="Angeli S."/>
            <person name="Foret S."/>
            <person name="Bucher G."/>
            <person name="Schuetz S."/>
            <person name="Maleszka R."/>
            <person name="Wimmer E.A."/>
            <person name="Beeman R.W."/>
            <person name="Lorenzen M."/>
            <person name="Tomoyasu Y."/>
            <person name="Miller S.C."/>
            <person name="Grossmann D."/>
            <person name="Bucher G."/>
        </authorList>
    </citation>
    <scope>NUCLEOTIDE SEQUENCE [LARGE SCALE GENOMIC DNA]</scope>
    <source>
        <strain evidence="1 2">Georgia GA2</strain>
    </source>
</reference>
<reference evidence="1 2" key="2">
    <citation type="journal article" date="2010" name="Nucleic Acids Res.">
        <title>BeetleBase in 2010: revisions to provide comprehensive genomic information for Tribolium castaneum.</title>
        <authorList>
            <person name="Kim H.S."/>
            <person name="Murphy T."/>
            <person name="Xia J."/>
            <person name="Caragea D."/>
            <person name="Park Y."/>
            <person name="Beeman R.W."/>
            <person name="Lorenzen M.D."/>
            <person name="Butcher S."/>
            <person name="Manak J.R."/>
            <person name="Brown S.J."/>
        </authorList>
    </citation>
    <scope>NUCLEOTIDE SEQUENCE [LARGE SCALE GENOMIC DNA]</scope>
    <source>
        <strain evidence="1 2">Georgia GA2</strain>
    </source>
</reference>
<sequence>MGGVHKGQERNQRELMTRAYWEFLVHGEQLQAPIPSTKENNRQYLSAQAPFNRILSKCYASVSKEAAAVLAGIFPMDIEIQMRNCLSEIKHGRNVLFFDEQITPQTFDSIAHCKEYVRLRALDCWQNRWETSTKGRISFEFFPDVFHRLEGPPITFSHHKSQVLTGHGNFGIHQLRLGKSEISLCPNCPDFDDDPVHRILECPLFGEVQEQIREINGTWPPDLTQVPFIDNDEVFSALSLDLTPPDVTLE</sequence>
<dbReference type="Proteomes" id="UP000007266">
    <property type="component" value="Unassembled WGS sequence"/>
</dbReference>
<dbReference type="EMBL" id="KQ971928">
    <property type="protein sequence ID" value="EFA13292.2"/>
    <property type="molecule type" value="Genomic_DNA"/>
</dbReference>
<dbReference type="PANTHER" id="PTHR37557:SF4">
    <property type="entry name" value="CCHC-TYPE DOMAIN-CONTAINING PROTEIN"/>
    <property type="match status" value="1"/>
</dbReference>